<sequence length="126" mass="13464">MKARRDKAQFPSHATVWHPPGNRDVASVTFFTDGITVSATGWPYQPSFSSSPLSLRRVNSVSVAATQRNSKGQERLANLTLMPTLLSLVTGRCSAAVPPQSSPIMIPASPPAQPQDPLNSQSAIQP</sequence>
<comment type="caution">
    <text evidence="2">The sequence shown here is derived from an EMBL/GenBank/DDBJ whole genome shotgun (WGS) entry which is preliminary data.</text>
</comment>
<evidence type="ECO:0000256" key="1">
    <source>
        <dbReference type="SAM" id="MobiDB-lite"/>
    </source>
</evidence>
<dbReference type="AlphaFoldDB" id="A0AAI9Z2T0"/>
<evidence type="ECO:0000313" key="2">
    <source>
        <dbReference type="EMBL" id="KAK1530916.1"/>
    </source>
</evidence>
<keyword evidence="3" id="KW-1185">Reference proteome</keyword>
<dbReference type="Proteomes" id="UP001240678">
    <property type="component" value="Unassembled WGS sequence"/>
</dbReference>
<gene>
    <name evidence="2" type="ORF">CCOS01_06019</name>
</gene>
<reference evidence="2 3" key="1">
    <citation type="submission" date="2016-10" db="EMBL/GenBank/DDBJ databases">
        <title>The genome sequence of Colletotrichum fioriniae PJ7.</title>
        <authorList>
            <person name="Baroncelli R."/>
        </authorList>
    </citation>
    <scope>NUCLEOTIDE SEQUENCE [LARGE SCALE GENOMIC DNA]</scope>
    <source>
        <strain evidence="2 3">IMI 309622</strain>
    </source>
</reference>
<dbReference type="GeneID" id="85337738"/>
<dbReference type="RefSeq" id="XP_060315963.1">
    <property type="nucleotide sequence ID" value="XM_060454191.1"/>
</dbReference>
<evidence type="ECO:0000313" key="3">
    <source>
        <dbReference type="Proteomes" id="UP001240678"/>
    </source>
</evidence>
<proteinExistence type="predicted"/>
<feature type="compositionally biased region" description="Polar residues" evidence="1">
    <location>
        <begin position="116"/>
        <end position="126"/>
    </location>
</feature>
<accession>A0AAI9Z2T0</accession>
<name>A0AAI9Z2T0_9PEZI</name>
<dbReference type="EMBL" id="MOOE01000005">
    <property type="protein sequence ID" value="KAK1530916.1"/>
    <property type="molecule type" value="Genomic_DNA"/>
</dbReference>
<feature type="region of interest" description="Disordered" evidence="1">
    <location>
        <begin position="99"/>
        <end position="126"/>
    </location>
</feature>
<organism evidence="2 3">
    <name type="scientific">Colletotrichum costaricense</name>
    <dbReference type="NCBI Taxonomy" id="1209916"/>
    <lineage>
        <taxon>Eukaryota</taxon>
        <taxon>Fungi</taxon>
        <taxon>Dikarya</taxon>
        <taxon>Ascomycota</taxon>
        <taxon>Pezizomycotina</taxon>
        <taxon>Sordariomycetes</taxon>
        <taxon>Hypocreomycetidae</taxon>
        <taxon>Glomerellales</taxon>
        <taxon>Glomerellaceae</taxon>
        <taxon>Colletotrichum</taxon>
        <taxon>Colletotrichum acutatum species complex</taxon>
    </lineage>
</organism>
<protein>
    <submittedName>
        <fullName evidence="2">Uncharacterized protein</fullName>
    </submittedName>
</protein>